<feature type="compositionally biased region" description="Polar residues" evidence="1">
    <location>
        <begin position="73"/>
        <end position="85"/>
    </location>
</feature>
<feature type="compositionally biased region" description="Polar residues" evidence="1">
    <location>
        <begin position="26"/>
        <end position="35"/>
    </location>
</feature>
<feature type="region of interest" description="Disordered" evidence="1">
    <location>
        <begin position="18"/>
        <end position="51"/>
    </location>
</feature>
<evidence type="ECO:0000313" key="3">
    <source>
        <dbReference type="EMBL" id="KAK2593109.1"/>
    </source>
</evidence>
<keyword evidence="2" id="KW-0732">Signal</keyword>
<gene>
    <name evidence="3" type="ORF">QQS21_009199</name>
</gene>
<evidence type="ECO:0000313" key="4">
    <source>
        <dbReference type="Proteomes" id="UP001251528"/>
    </source>
</evidence>
<protein>
    <recommendedName>
        <fullName evidence="5">Secreted protein</fullName>
    </recommendedName>
</protein>
<evidence type="ECO:0000256" key="2">
    <source>
        <dbReference type="SAM" id="SignalP"/>
    </source>
</evidence>
<dbReference type="AlphaFoldDB" id="A0AAJ0CHL3"/>
<dbReference type="EMBL" id="JASWJB010000228">
    <property type="protein sequence ID" value="KAK2593109.1"/>
    <property type="molecule type" value="Genomic_DNA"/>
</dbReference>
<evidence type="ECO:0000256" key="1">
    <source>
        <dbReference type="SAM" id="MobiDB-lite"/>
    </source>
</evidence>
<feature type="region of interest" description="Disordered" evidence="1">
    <location>
        <begin position="68"/>
        <end position="91"/>
    </location>
</feature>
<accession>A0AAJ0CHL3</accession>
<feature type="chain" id="PRO_5042598536" description="Secreted protein" evidence="2">
    <location>
        <begin position="19"/>
        <end position="91"/>
    </location>
</feature>
<feature type="signal peptide" evidence="2">
    <location>
        <begin position="1"/>
        <end position="18"/>
    </location>
</feature>
<reference evidence="3" key="1">
    <citation type="submission" date="2023-06" db="EMBL/GenBank/DDBJ databases">
        <title>Conoideocrella luteorostrata (Hypocreales: Clavicipitaceae), a potential biocontrol fungus for elongate hemlock scale in United States Christmas tree production areas.</title>
        <authorList>
            <person name="Barrett H."/>
            <person name="Lovett B."/>
            <person name="Macias A.M."/>
            <person name="Stajich J.E."/>
            <person name="Kasson M.T."/>
        </authorList>
    </citation>
    <scope>NUCLEOTIDE SEQUENCE</scope>
    <source>
        <strain evidence="3">ARSEF 14590</strain>
    </source>
</reference>
<proteinExistence type="predicted"/>
<keyword evidence="4" id="KW-1185">Reference proteome</keyword>
<organism evidence="3 4">
    <name type="scientific">Conoideocrella luteorostrata</name>
    <dbReference type="NCBI Taxonomy" id="1105319"/>
    <lineage>
        <taxon>Eukaryota</taxon>
        <taxon>Fungi</taxon>
        <taxon>Dikarya</taxon>
        <taxon>Ascomycota</taxon>
        <taxon>Pezizomycotina</taxon>
        <taxon>Sordariomycetes</taxon>
        <taxon>Hypocreomycetidae</taxon>
        <taxon>Hypocreales</taxon>
        <taxon>Clavicipitaceae</taxon>
        <taxon>Conoideocrella</taxon>
    </lineage>
</organism>
<evidence type="ECO:0008006" key="5">
    <source>
        <dbReference type="Google" id="ProtNLM"/>
    </source>
</evidence>
<sequence length="91" mass="9436">MVHIFIAAVFAFATSALTASPATTPNMETSVSSAGSEPIEAPTADGKGNTIDEKNQFVELVEAVLEKAKEEAGQSNSIDSNSPHASNAEKE</sequence>
<dbReference type="Proteomes" id="UP001251528">
    <property type="component" value="Unassembled WGS sequence"/>
</dbReference>
<comment type="caution">
    <text evidence="3">The sequence shown here is derived from an EMBL/GenBank/DDBJ whole genome shotgun (WGS) entry which is preliminary data.</text>
</comment>
<name>A0AAJ0CHL3_9HYPO</name>